<dbReference type="Proteomes" id="UP000507470">
    <property type="component" value="Unassembled WGS sequence"/>
</dbReference>
<accession>A0A6J8DU58</accession>
<reference evidence="1 2" key="1">
    <citation type="submission" date="2020-06" db="EMBL/GenBank/DDBJ databases">
        <authorList>
            <person name="Li R."/>
            <person name="Bekaert M."/>
        </authorList>
    </citation>
    <scope>NUCLEOTIDE SEQUENCE [LARGE SCALE GENOMIC DNA]</scope>
    <source>
        <strain evidence="2">wild</strain>
    </source>
</reference>
<keyword evidence="2" id="KW-1185">Reference proteome</keyword>
<organism evidence="1 2">
    <name type="scientific">Mytilus coruscus</name>
    <name type="common">Sea mussel</name>
    <dbReference type="NCBI Taxonomy" id="42192"/>
    <lineage>
        <taxon>Eukaryota</taxon>
        <taxon>Metazoa</taxon>
        <taxon>Spiralia</taxon>
        <taxon>Lophotrochozoa</taxon>
        <taxon>Mollusca</taxon>
        <taxon>Bivalvia</taxon>
        <taxon>Autobranchia</taxon>
        <taxon>Pteriomorphia</taxon>
        <taxon>Mytilida</taxon>
        <taxon>Mytiloidea</taxon>
        <taxon>Mytilidae</taxon>
        <taxon>Mytilinae</taxon>
        <taxon>Mytilus</taxon>
    </lineage>
</organism>
<dbReference type="OrthoDB" id="6203289at2759"/>
<evidence type="ECO:0000313" key="2">
    <source>
        <dbReference type="Proteomes" id="UP000507470"/>
    </source>
</evidence>
<dbReference type="EMBL" id="CACVKT020007840">
    <property type="protein sequence ID" value="CAC5411277.1"/>
    <property type="molecule type" value="Genomic_DNA"/>
</dbReference>
<proteinExistence type="predicted"/>
<protein>
    <submittedName>
        <fullName evidence="1">Uncharacterized protein</fullName>
    </submittedName>
</protein>
<evidence type="ECO:0000313" key="1">
    <source>
        <dbReference type="EMBL" id="CAC5411277.1"/>
    </source>
</evidence>
<gene>
    <name evidence="1" type="ORF">MCOR_44391</name>
</gene>
<name>A0A6J8DU58_MYTCO</name>
<sequence>MNVISDLSTSIELTFDVTDQVKTNIDMFRTHLDIQICAITSCGYCPDSLPDEAKTITKCFNRNVRKYKSIIHEIRGDIVATARILENEEVFPQMVNIIYMCGNFLNQHVYPRHEQLKEMKTEADTLFRSRRIEKIHFYKCIIQQIGLLNNVLDEFQQSLKIILQRVICIECNLEDLSE</sequence>
<dbReference type="AlphaFoldDB" id="A0A6J8DU58"/>